<gene>
    <name evidence="1" type="ORF">DI595_01705</name>
</gene>
<evidence type="ECO:0000313" key="2">
    <source>
        <dbReference type="Proteomes" id="UP000249769"/>
    </source>
</evidence>
<dbReference type="GO" id="GO:0016788">
    <property type="term" value="F:hydrolase activity, acting on ester bonds"/>
    <property type="evidence" value="ECO:0007669"/>
    <property type="project" value="UniProtKB-ARBA"/>
</dbReference>
<sequence>MHIYGANGRGAGMIGVTLGIRPPNTGVIGLSATALSPLRSRLASGQNATIFVNGDSTAHAEAGAFQQFAMMLGDLHDAKVVLHRWAEWGTSAATGPKAYADPVTLRTGKGATLTIYLATLPGGMAGYMLAEQRAAALNIPRPDLCIMHQGHNMQTFETPGGILSSGRSTLLGPLGMTEWQWPGAPQLITTQNPWRDGAGYDKVYQAILELARAHPNLTLVDTHAAVLAKGKDAALYRDNIHPNDTGSRLIARTLFDAYLASASDSGFQTPCWPRLPAANLIGNGDFTDWSGSTPTGWGMTSPGSAARTTDVTFSPSFAGSLVLYANGNQTAGLTRYFRNAEAAAMIGKSVSFAVLYKNTEKQRLPYITLVVKSGGAVRTIACSALQFGGASISSNSGWMWAIANGIIIDPDISPTGYNFYLRILPAFGTSAPISNEPIYLQRVIAVEGDLPKGNLI</sequence>
<dbReference type="Proteomes" id="UP000249769">
    <property type="component" value="Unassembled WGS sequence"/>
</dbReference>
<accession>A0A2W5FD47</accession>
<dbReference type="EMBL" id="QFOL01000006">
    <property type="protein sequence ID" value="PZP53961.1"/>
    <property type="molecule type" value="Genomic_DNA"/>
</dbReference>
<proteinExistence type="predicted"/>
<reference evidence="1 2" key="1">
    <citation type="submission" date="2017-08" db="EMBL/GenBank/DDBJ databases">
        <title>Infants hospitalized years apart are colonized by the same room-sourced microbial strains.</title>
        <authorList>
            <person name="Brooks B."/>
            <person name="Olm M.R."/>
            <person name="Firek B.A."/>
            <person name="Baker R."/>
            <person name="Thomas B.C."/>
            <person name="Morowitz M.J."/>
            <person name="Banfield J.F."/>
        </authorList>
    </citation>
    <scope>NUCLEOTIDE SEQUENCE [LARGE SCALE GENOMIC DNA]</scope>
    <source>
        <strain evidence="1">S2_009_000_R2_73</strain>
    </source>
</reference>
<comment type="caution">
    <text evidence="1">The sequence shown here is derived from an EMBL/GenBank/DDBJ whole genome shotgun (WGS) entry which is preliminary data.</text>
</comment>
<dbReference type="Gene3D" id="3.40.50.1110">
    <property type="entry name" value="SGNH hydrolase"/>
    <property type="match status" value="1"/>
</dbReference>
<dbReference type="SUPFAM" id="SSF52266">
    <property type="entry name" value="SGNH hydrolase"/>
    <property type="match status" value="1"/>
</dbReference>
<name>A0A2W5FD47_9HYPH</name>
<dbReference type="AlphaFoldDB" id="A0A2W5FD47"/>
<evidence type="ECO:0000313" key="1">
    <source>
        <dbReference type="EMBL" id="PZP53961.1"/>
    </source>
</evidence>
<dbReference type="InterPro" id="IPR036514">
    <property type="entry name" value="SGNH_hydro_sf"/>
</dbReference>
<protein>
    <submittedName>
        <fullName evidence="1">Uncharacterized protein</fullName>
    </submittedName>
</protein>
<organism evidence="1 2">
    <name type="scientific">Agrobacterium fabrum</name>
    <dbReference type="NCBI Taxonomy" id="1176649"/>
    <lineage>
        <taxon>Bacteria</taxon>
        <taxon>Pseudomonadati</taxon>
        <taxon>Pseudomonadota</taxon>
        <taxon>Alphaproteobacteria</taxon>
        <taxon>Hyphomicrobiales</taxon>
        <taxon>Rhizobiaceae</taxon>
        <taxon>Rhizobium/Agrobacterium group</taxon>
        <taxon>Agrobacterium</taxon>
        <taxon>Agrobacterium tumefaciens complex</taxon>
    </lineage>
</organism>